<evidence type="ECO:0000313" key="4">
    <source>
        <dbReference type="EMBL" id="CAD1844168.1"/>
    </source>
</evidence>
<reference evidence="4" key="1">
    <citation type="submission" date="2020-07" db="EMBL/GenBank/DDBJ databases">
        <authorList>
            <person name="Lin J."/>
        </authorList>
    </citation>
    <scope>NUCLEOTIDE SEQUENCE</scope>
</reference>
<dbReference type="PANTHER" id="PTHR12176:SF56">
    <property type="entry name" value="OS04G0510700 PROTEIN"/>
    <property type="match status" value="1"/>
</dbReference>
<dbReference type="GO" id="GO:0008168">
    <property type="term" value="F:methyltransferase activity"/>
    <property type="evidence" value="ECO:0007669"/>
    <property type="project" value="UniProtKB-KW"/>
</dbReference>
<protein>
    <recommendedName>
        <fullName evidence="5">Methyltransferase-like protein 13</fullName>
    </recommendedName>
</protein>
<comment type="similarity">
    <text evidence="1">Belongs to the methyltransferase superfamily.</text>
</comment>
<organism evidence="4">
    <name type="scientific">Ananas comosus var. bracteatus</name>
    <name type="common">red pineapple</name>
    <dbReference type="NCBI Taxonomy" id="296719"/>
    <lineage>
        <taxon>Eukaryota</taxon>
        <taxon>Viridiplantae</taxon>
        <taxon>Streptophyta</taxon>
        <taxon>Embryophyta</taxon>
        <taxon>Tracheophyta</taxon>
        <taxon>Spermatophyta</taxon>
        <taxon>Magnoliopsida</taxon>
        <taxon>Liliopsida</taxon>
        <taxon>Poales</taxon>
        <taxon>Bromeliaceae</taxon>
        <taxon>Bromelioideae</taxon>
        <taxon>Ananas</taxon>
    </lineage>
</organism>
<dbReference type="FunFam" id="3.40.50.150:FF:000351">
    <property type="entry name" value="S-adenosyl-L-methionine-dependent methyltransferase superfamily protein"/>
    <property type="match status" value="1"/>
</dbReference>
<sequence>MGLRRLSSAVRRHLEDEGDWAFSSEWWGSASDDGHTVFRSFSAHGNGVVSVVAYPASTPAPEQWLAVEKWLQERYAKIHPEFDHHGEFKILGYQWRVLRFNDNTRQSTAKVMASYRKSDPTSLYLMQQPHCLAVPYLKSMVSVGLTTLASSSYDLSEAVLGKRSLKVLCIGHGGGSLPLFLASKISGATVHVVDIDPVVISASIQAMGFPSSTVKGKSGCSFTRPPDIDKLLWEGIHDRLFLYRCDAEDFIIENRNVYDLVFIDAYDGDDIFPYKLWDSDSLFLKHLKHRIHPLHGTVVVNLHSDSDLLTIDTRNNSPFESILPMGKYVSRICRAYKHQFGLAFAVSVPWLCNVTLVACRSELFGSGLQGPLANRNLVLSTLISKSYLVESAICLPFPCLESHITLQPVTSIAHSHISTLYFTLYNGNDLITSVKHNPLHTLLIACRHLQSDSRGQRRPVRLVTRN</sequence>
<dbReference type="SUPFAM" id="SSF53335">
    <property type="entry name" value="S-adenosyl-L-methionine-dependent methyltransferases"/>
    <property type="match status" value="1"/>
</dbReference>
<evidence type="ECO:0008006" key="5">
    <source>
        <dbReference type="Google" id="ProtNLM"/>
    </source>
</evidence>
<accession>A0A6V7QME2</accession>
<dbReference type="EMBL" id="LR862137">
    <property type="protein sequence ID" value="CAD1844168.1"/>
    <property type="molecule type" value="Genomic_DNA"/>
</dbReference>
<dbReference type="GO" id="GO:0032259">
    <property type="term" value="P:methylation"/>
    <property type="evidence" value="ECO:0007669"/>
    <property type="project" value="UniProtKB-KW"/>
</dbReference>
<dbReference type="AlphaFoldDB" id="A0A6V7QME2"/>
<evidence type="ECO:0000256" key="1">
    <source>
        <dbReference type="ARBA" id="ARBA00008361"/>
    </source>
</evidence>
<keyword evidence="2" id="KW-0489">Methyltransferase</keyword>
<proteinExistence type="inferred from homology"/>
<dbReference type="InterPro" id="IPR051419">
    <property type="entry name" value="Lys/N-term_MeTrsfase_sf"/>
</dbReference>
<dbReference type="InterPro" id="IPR029063">
    <property type="entry name" value="SAM-dependent_MTases_sf"/>
</dbReference>
<evidence type="ECO:0000256" key="2">
    <source>
        <dbReference type="ARBA" id="ARBA00022603"/>
    </source>
</evidence>
<evidence type="ECO:0000256" key="3">
    <source>
        <dbReference type="ARBA" id="ARBA00022679"/>
    </source>
</evidence>
<dbReference type="Gene3D" id="3.40.50.150">
    <property type="entry name" value="Vaccinia Virus protein VP39"/>
    <property type="match status" value="1"/>
</dbReference>
<dbReference type="PANTHER" id="PTHR12176">
    <property type="entry name" value="SAM-DEPENDENT METHYLTRANSFERASE SUPERFAMILY PROTEIN"/>
    <property type="match status" value="1"/>
</dbReference>
<gene>
    <name evidence="4" type="ORF">CB5_LOCUS27379</name>
</gene>
<name>A0A6V7QME2_ANACO</name>
<keyword evidence="3" id="KW-0808">Transferase</keyword>